<dbReference type="InterPro" id="IPR006527">
    <property type="entry name" value="F-box-assoc_dom_typ1"/>
</dbReference>
<gene>
    <name evidence="2" type="ORF">RGQ29_024398</name>
</gene>
<evidence type="ECO:0000313" key="3">
    <source>
        <dbReference type="Proteomes" id="UP001324115"/>
    </source>
</evidence>
<keyword evidence="3" id="KW-1185">Reference proteome</keyword>
<evidence type="ECO:0000313" key="2">
    <source>
        <dbReference type="EMBL" id="KAK4580730.1"/>
    </source>
</evidence>
<dbReference type="Pfam" id="PF07734">
    <property type="entry name" value="FBA_1"/>
    <property type="match status" value="1"/>
</dbReference>
<reference evidence="2 3" key="1">
    <citation type="journal article" date="2023" name="G3 (Bethesda)">
        <title>A haplotype-resolved chromosome-scale genome for Quercus rubra L. provides insights into the genetics of adaptive traits for red oak species.</title>
        <authorList>
            <person name="Kapoor B."/>
            <person name="Jenkins J."/>
            <person name="Schmutz J."/>
            <person name="Zhebentyayeva T."/>
            <person name="Kuelheim C."/>
            <person name="Coggeshall M."/>
            <person name="Heim C."/>
            <person name="Lasky J.R."/>
            <person name="Leites L."/>
            <person name="Islam-Faridi N."/>
            <person name="Romero-Severson J."/>
            <person name="DeLeo V.L."/>
            <person name="Lucas S.M."/>
            <person name="Lazic D."/>
            <person name="Gailing O."/>
            <person name="Carlson J."/>
            <person name="Staton M."/>
        </authorList>
    </citation>
    <scope>NUCLEOTIDE SEQUENCE [LARGE SCALE GENOMIC DNA]</scope>
    <source>
        <strain evidence="2">Pseudo-F2</strain>
    </source>
</reference>
<comment type="caution">
    <text evidence="2">The sequence shown here is derived from an EMBL/GenBank/DDBJ whole genome shotgun (WGS) entry which is preliminary data.</text>
</comment>
<evidence type="ECO:0000259" key="1">
    <source>
        <dbReference type="Pfam" id="PF07734"/>
    </source>
</evidence>
<name>A0AAN7EUY3_QUERU</name>
<proteinExistence type="predicted"/>
<feature type="domain" description="F-box associated beta-propeller type 1" evidence="1">
    <location>
        <begin position="18"/>
        <end position="160"/>
    </location>
</feature>
<accession>A0AAN7EUY3</accession>
<dbReference type="EMBL" id="JAXUIC010000007">
    <property type="protein sequence ID" value="KAK4580730.1"/>
    <property type="molecule type" value="Genomic_DNA"/>
</dbReference>
<dbReference type="AlphaFoldDB" id="A0AAN7EUY3"/>
<sequence length="179" mass="19967">MLTSSASLPPICALITSAPAFANGALHWIAVTDDKQFVLVFDLGDEVFRQILLPELPGKMMWTRLSVYVNSIAGFQITVGIDEMPQINIWVMKEYGVASSWTPFFTADFDFLEAIVRPIGFRRNGDALFVFGEGKLVSWNPESKEFKYLRMIGGHGTFIDSYIESLVLLDKAADVAVTY</sequence>
<dbReference type="Proteomes" id="UP001324115">
    <property type="component" value="Unassembled WGS sequence"/>
</dbReference>
<protein>
    <recommendedName>
        <fullName evidence="1">F-box associated beta-propeller type 1 domain-containing protein</fullName>
    </recommendedName>
</protein>
<organism evidence="2 3">
    <name type="scientific">Quercus rubra</name>
    <name type="common">Northern red oak</name>
    <name type="synonym">Quercus borealis</name>
    <dbReference type="NCBI Taxonomy" id="3512"/>
    <lineage>
        <taxon>Eukaryota</taxon>
        <taxon>Viridiplantae</taxon>
        <taxon>Streptophyta</taxon>
        <taxon>Embryophyta</taxon>
        <taxon>Tracheophyta</taxon>
        <taxon>Spermatophyta</taxon>
        <taxon>Magnoliopsida</taxon>
        <taxon>eudicotyledons</taxon>
        <taxon>Gunneridae</taxon>
        <taxon>Pentapetalae</taxon>
        <taxon>rosids</taxon>
        <taxon>fabids</taxon>
        <taxon>Fagales</taxon>
        <taxon>Fagaceae</taxon>
        <taxon>Quercus</taxon>
    </lineage>
</organism>